<keyword evidence="2" id="KW-1185">Reference proteome</keyword>
<proteinExistence type="predicted"/>
<dbReference type="Pfam" id="PF13207">
    <property type="entry name" value="AAA_17"/>
    <property type="match status" value="1"/>
</dbReference>
<dbReference type="GO" id="GO:0016301">
    <property type="term" value="F:kinase activity"/>
    <property type="evidence" value="ECO:0007669"/>
    <property type="project" value="UniProtKB-KW"/>
</dbReference>
<protein>
    <submittedName>
        <fullName evidence="1">Adenylate kinase</fullName>
    </submittedName>
</protein>
<name>A0A2P8DVG1_9BACT</name>
<accession>A0A2P8DVG1</accession>
<dbReference type="OrthoDB" id="1850524at2"/>
<comment type="caution">
    <text evidence="1">The sequence shown here is derived from an EMBL/GenBank/DDBJ whole genome shotgun (WGS) entry which is preliminary data.</text>
</comment>
<reference evidence="1 2" key="1">
    <citation type="submission" date="2018-03" db="EMBL/GenBank/DDBJ databases">
        <title>Genomic Encyclopedia of Archaeal and Bacterial Type Strains, Phase II (KMG-II): from individual species to whole genera.</title>
        <authorList>
            <person name="Goeker M."/>
        </authorList>
    </citation>
    <scope>NUCLEOTIDE SEQUENCE [LARGE SCALE GENOMIC DNA]</scope>
    <source>
        <strain evidence="1 2">DSM 28057</strain>
    </source>
</reference>
<dbReference type="RefSeq" id="WP_106568723.1">
    <property type="nucleotide sequence ID" value="NZ_PYGF01000014.1"/>
</dbReference>
<dbReference type="AlphaFoldDB" id="A0A2P8DVG1"/>
<sequence>MKNIIFIGGIHGVGKGTLCRKVCNDLNLRHLSASEVLKWEEISEKENKLVKDFTLTQNRLITNLQQIVTENERYVLDGHYCLLNKDNVPEKIDFDTFRALNPFAFIIVVDDVQEIKKRLENRDNREYDFDLLLKFQELELEYSIELAEQLNKPHLTLKSEETNNFKTFLYDENFTRH</sequence>
<gene>
    <name evidence="1" type="ORF">CLV48_11430</name>
</gene>
<organism evidence="1 2">
    <name type="scientific">Cecembia rubra</name>
    <dbReference type="NCBI Taxonomy" id="1485585"/>
    <lineage>
        <taxon>Bacteria</taxon>
        <taxon>Pseudomonadati</taxon>
        <taxon>Bacteroidota</taxon>
        <taxon>Cytophagia</taxon>
        <taxon>Cytophagales</taxon>
        <taxon>Cyclobacteriaceae</taxon>
        <taxon>Cecembia</taxon>
    </lineage>
</organism>
<keyword evidence="1" id="KW-0418">Kinase</keyword>
<evidence type="ECO:0000313" key="1">
    <source>
        <dbReference type="EMBL" id="PSL01228.1"/>
    </source>
</evidence>
<keyword evidence="1" id="KW-0808">Transferase</keyword>
<evidence type="ECO:0000313" key="2">
    <source>
        <dbReference type="Proteomes" id="UP000240708"/>
    </source>
</evidence>
<dbReference type="InterPro" id="IPR027417">
    <property type="entry name" value="P-loop_NTPase"/>
</dbReference>
<dbReference type="Gene3D" id="3.40.50.300">
    <property type="entry name" value="P-loop containing nucleotide triphosphate hydrolases"/>
    <property type="match status" value="1"/>
</dbReference>
<dbReference type="SUPFAM" id="SSF52540">
    <property type="entry name" value="P-loop containing nucleoside triphosphate hydrolases"/>
    <property type="match status" value="1"/>
</dbReference>
<dbReference type="EMBL" id="PYGF01000014">
    <property type="protein sequence ID" value="PSL01228.1"/>
    <property type="molecule type" value="Genomic_DNA"/>
</dbReference>
<dbReference type="Proteomes" id="UP000240708">
    <property type="component" value="Unassembled WGS sequence"/>
</dbReference>